<feature type="transmembrane region" description="Helical" evidence="6">
    <location>
        <begin position="183"/>
        <end position="205"/>
    </location>
</feature>
<keyword evidence="5 6" id="KW-0472">Membrane</keyword>
<feature type="transmembrane region" description="Helical" evidence="6">
    <location>
        <begin position="265"/>
        <end position="282"/>
    </location>
</feature>
<gene>
    <name evidence="8" type="ORF">D1610_08675</name>
</gene>
<evidence type="ECO:0000256" key="4">
    <source>
        <dbReference type="ARBA" id="ARBA00022989"/>
    </source>
</evidence>
<evidence type="ECO:0000256" key="6">
    <source>
        <dbReference type="SAM" id="Phobius"/>
    </source>
</evidence>
<organism evidence="8 9">
    <name type="scientific">Sphingomonas gilva</name>
    <dbReference type="NCBI Taxonomy" id="2305907"/>
    <lineage>
        <taxon>Bacteria</taxon>
        <taxon>Pseudomonadati</taxon>
        <taxon>Pseudomonadota</taxon>
        <taxon>Alphaproteobacteria</taxon>
        <taxon>Sphingomonadales</taxon>
        <taxon>Sphingomonadaceae</taxon>
        <taxon>Sphingomonas</taxon>
    </lineage>
</organism>
<dbReference type="InterPro" id="IPR000620">
    <property type="entry name" value="EamA_dom"/>
</dbReference>
<dbReference type="GO" id="GO:0016020">
    <property type="term" value="C:membrane"/>
    <property type="evidence" value="ECO:0007669"/>
    <property type="project" value="UniProtKB-SubCell"/>
</dbReference>
<keyword evidence="9" id="KW-1185">Reference proteome</keyword>
<feature type="transmembrane region" description="Helical" evidence="6">
    <location>
        <begin position="211"/>
        <end position="232"/>
    </location>
</feature>
<feature type="domain" description="EamA" evidence="7">
    <location>
        <begin position="152"/>
        <end position="281"/>
    </location>
</feature>
<dbReference type="Gene3D" id="1.10.3730.20">
    <property type="match status" value="1"/>
</dbReference>
<name>A0A396RM85_9SPHN</name>
<dbReference type="AlphaFoldDB" id="A0A396RM85"/>
<evidence type="ECO:0000313" key="8">
    <source>
        <dbReference type="EMBL" id="RHW17527.1"/>
    </source>
</evidence>
<evidence type="ECO:0000256" key="2">
    <source>
        <dbReference type="ARBA" id="ARBA00009853"/>
    </source>
</evidence>
<comment type="similarity">
    <text evidence="2">Belongs to the drug/metabolite transporter (DMT) superfamily. 10 TMS drug/metabolite exporter (DME) (TC 2.A.7.3) family.</text>
</comment>
<evidence type="ECO:0000259" key="7">
    <source>
        <dbReference type="Pfam" id="PF00892"/>
    </source>
</evidence>
<dbReference type="RefSeq" id="WP_118863794.1">
    <property type="nucleotide sequence ID" value="NZ_QWLV01000003.1"/>
</dbReference>
<evidence type="ECO:0000256" key="1">
    <source>
        <dbReference type="ARBA" id="ARBA00004141"/>
    </source>
</evidence>
<dbReference type="PANTHER" id="PTHR22911:SF6">
    <property type="entry name" value="SOLUTE CARRIER FAMILY 35 MEMBER G1"/>
    <property type="match status" value="1"/>
</dbReference>
<feature type="transmembrane region" description="Helical" evidence="6">
    <location>
        <begin position="94"/>
        <end position="115"/>
    </location>
</feature>
<comment type="caution">
    <text evidence="8">The sequence shown here is derived from an EMBL/GenBank/DDBJ whole genome shotgun (WGS) entry which is preliminary data.</text>
</comment>
<dbReference type="OrthoDB" id="7818056at2"/>
<reference evidence="8 9" key="1">
    <citation type="submission" date="2018-08" db="EMBL/GenBank/DDBJ databases">
        <title>The multiple taxonomic identification of Sphingomonas gilva.</title>
        <authorList>
            <person name="Zhu D."/>
            <person name="Zheng S."/>
        </authorList>
    </citation>
    <scope>NUCLEOTIDE SEQUENCE [LARGE SCALE GENOMIC DNA]</scope>
    <source>
        <strain evidence="8 9">ZDH117</strain>
    </source>
</reference>
<dbReference type="SUPFAM" id="SSF103481">
    <property type="entry name" value="Multidrug resistance efflux transporter EmrE"/>
    <property type="match status" value="2"/>
</dbReference>
<feature type="domain" description="EamA" evidence="7">
    <location>
        <begin position="13"/>
        <end position="138"/>
    </location>
</feature>
<protein>
    <submittedName>
        <fullName evidence="8">DMT family transporter</fullName>
    </submittedName>
</protein>
<comment type="subcellular location">
    <subcellularLocation>
        <location evidence="1">Membrane</location>
        <topology evidence="1">Multi-pass membrane protein</topology>
    </subcellularLocation>
</comment>
<dbReference type="Pfam" id="PF00892">
    <property type="entry name" value="EamA"/>
    <property type="match status" value="2"/>
</dbReference>
<evidence type="ECO:0000313" key="9">
    <source>
        <dbReference type="Proteomes" id="UP000266693"/>
    </source>
</evidence>
<evidence type="ECO:0000256" key="3">
    <source>
        <dbReference type="ARBA" id="ARBA00022692"/>
    </source>
</evidence>
<dbReference type="PANTHER" id="PTHR22911">
    <property type="entry name" value="ACYL-MALONYL CONDENSING ENZYME-RELATED"/>
    <property type="match status" value="1"/>
</dbReference>
<keyword evidence="3 6" id="KW-0812">Transmembrane</keyword>
<feature type="transmembrane region" description="Helical" evidence="6">
    <location>
        <begin position="36"/>
        <end position="57"/>
    </location>
</feature>
<accession>A0A396RM85</accession>
<evidence type="ECO:0000256" key="5">
    <source>
        <dbReference type="ARBA" id="ARBA00023136"/>
    </source>
</evidence>
<feature type="transmembrane region" description="Helical" evidence="6">
    <location>
        <begin position="150"/>
        <end position="171"/>
    </location>
</feature>
<dbReference type="EMBL" id="QWLV01000003">
    <property type="protein sequence ID" value="RHW17527.1"/>
    <property type="molecule type" value="Genomic_DNA"/>
</dbReference>
<dbReference type="InterPro" id="IPR037185">
    <property type="entry name" value="EmrE-like"/>
</dbReference>
<keyword evidence="4 6" id="KW-1133">Transmembrane helix</keyword>
<feature type="transmembrane region" description="Helical" evidence="6">
    <location>
        <begin position="69"/>
        <end position="88"/>
    </location>
</feature>
<proteinExistence type="inferred from homology"/>
<feature type="transmembrane region" description="Helical" evidence="6">
    <location>
        <begin position="239"/>
        <end position="259"/>
    </location>
</feature>
<feature type="transmembrane region" description="Helical" evidence="6">
    <location>
        <begin position="122"/>
        <end position="144"/>
    </location>
</feature>
<sequence length="296" mass="31192">MRANPAIAFAVATAGIAVFASMDAVMKAQSLLIGAYSAMLWRTVFGVALSGAAFAVTRPRWPSRIEIKLHVARGAAAGVSVVLFFWGLTRVPMAQGVALTFIAPLIALFLAAVVLRERVGRTAVIASLIAFAGVLVILLGQARAEMGPDAFRGALAILAAAVLYAVNLILLRRQALAARPIEIAFFTNVVFLGVYAIGAPFLLVWPAPGQWPWLAFAAVLATVSILALAWAYARAEASYLAPVEYTAFIWASILGWLVFGERVQPLTVLGAALIVIGCVIAARRSPPPAPSVEAAM</sequence>
<dbReference type="Proteomes" id="UP000266693">
    <property type="component" value="Unassembled WGS sequence"/>
</dbReference>